<sequence length="233" mass="25527">MAKVKPLPAAATSSSSASPQKGEQKPAVYTMWMKSLVFNGNGCTVYGADGCVAYRVDNYGCRGGREVFFMDRAGNNLIRIQRKVHIKHTMDHLCFPAIKLSQDPKLSRRIIIVSLAIVMQSFCMFRRWEACRCFGDGDEETRPWFRVHKTWKDGAVVTMHGSGRMYKIEGCSRKSEYKISGADGAIAAAVGRKQTASGVVLGEDVLTLTVGSGADHLLVLGLVVVCGLMNRCL</sequence>
<evidence type="ECO:0000313" key="3">
    <source>
        <dbReference type="EMBL" id="OEL26960.1"/>
    </source>
</evidence>
<accession>A0A1E5VPC0</accession>
<name>A0A1E5VPC0_9POAL</name>
<evidence type="ECO:0000313" key="4">
    <source>
        <dbReference type="Proteomes" id="UP000095767"/>
    </source>
</evidence>
<reference evidence="3 4" key="1">
    <citation type="submission" date="2016-09" db="EMBL/GenBank/DDBJ databases">
        <title>The draft genome of Dichanthelium oligosanthes: A C3 panicoid grass species.</title>
        <authorList>
            <person name="Studer A.J."/>
            <person name="Schnable J.C."/>
            <person name="Brutnell T.P."/>
        </authorList>
    </citation>
    <scope>NUCLEOTIDE SEQUENCE [LARGE SCALE GENOMIC DNA]</scope>
    <source>
        <strain evidence="4">cv. Kellogg 1175</strain>
        <tissue evidence="3">Leaf</tissue>
    </source>
</reference>
<organism evidence="3 4">
    <name type="scientific">Dichanthelium oligosanthes</name>
    <dbReference type="NCBI Taxonomy" id="888268"/>
    <lineage>
        <taxon>Eukaryota</taxon>
        <taxon>Viridiplantae</taxon>
        <taxon>Streptophyta</taxon>
        <taxon>Embryophyta</taxon>
        <taxon>Tracheophyta</taxon>
        <taxon>Spermatophyta</taxon>
        <taxon>Magnoliopsida</taxon>
        <taxon>Liliopsida</taxon>
        <taxon>Poales</taxon>
        <taxon>Poaceae</taxon>
        <taxon>PACMAD clade</taxon>
        <taxon>Panicoideae</taxon>
        <taxon>Panicodae</taxon>
        <taxon>Paniceae</taxon>
        <taxon>Dichantheliinae</taxon>
        <taxon>Dichanthelium</taxon>
    </lineage>
</organism>
<dbReference type="EMBL" id="LWDX02033609">
    <property type="protein sequence ID" value="OEL26960.1"/>
    <property type="molecule type" value="Genomic_DNA"/>
</dbReference>
<dbReference type="PANTHER" id="PTHR31087">
    <property type="match status" value="1"/>
</dbReference>
<gene>
    <name evidence="3" type="ORF">BAE44_0012021</name>
</gene>
<dbReference type="InterPro" id="IPR038595">
    <property type="entry name" value="LOR_sf"/>
</dbReference>
<proteinExistence type="inferred from homology"/>
<dbReference type="SUPFAM" id="SSF54518">
    <property type="entry name" value="Tubby C-terminal domain-like"/>
    <property type="match status" value="2"/>
</dbReference>
<evidence type="ECO:0000256" key="1">
    <source>
        <dbReference type="ARBA" id="ARBA00005437"/>
    </source>
</evidence>
<evidence type="ECO:0000256" key="2">
    <source>
        <dbReference type="SAM" id="MobiDB-lite"/>
    </source>
</evidence>
<feature type="compositionally biased region" description="Low complexity" evidence="2">
    <location>
        <begin position="9"/>
        <end position="18"/>
    </location>
</feature>
<dbReference type="Gene3D" id="2.40.160.200">
    <property type="entry name" value="LURP1-related"/>
    <property type="match status" value="1"/>
</dbReference>
<dbReference type="Proteomes" id="UP000095767">
    <property type="component" value="Unassembled WGS sequence"/>
</dbReference>
<dbReference type="AlphaFoldDB" id="A0A1E5VPC0"/>
<dbReference type="Pfam" id="PF04525">
    <property type="entry name" value="LOR"/>
    <property type="match status" value="2"/>
</dbReference>
<comment type="caution">
    <text evidence="3">The sequence shown here is derived from an EMBL/GenBank/DDBJ whole genome shotgun (WGS) entry which is preliminary data.</text>
</comment>
<dbReference type="InterPro" id="IPR007612">
    <property type="entry name" value="LOR"/>
</dbReference>
<dbReference type="STRING" id="888268.A0A1E5VPC0"/>
<evidence type="ECO:0008006" key="5">
    <source>
        <dbReference type="Google" id="ProtNLM"/>
    </source>
</evidence>
<dbReference type="OrthoDB" id="652749at2759"/>
<feature type="region of interest" description="Disordered" evidence="2">
    <location>
        <begin position="1"/>
        <end position="22"/>
    </location>
</feature>
<dbReference type="PANTHER" id="PTHR31087:SF145">
    <property type="entry name" value="OS01G0931600 PROTEIN"/>
    <property type="match status" value="1"/>
</dbReference>
<keyword evidence="4" id="KW-1185">Reference proteome</keyword>
<protein>
    <recommendedName>
        <fullName evidence="5">Protein LURP-one-related 11</fullName>
    </recommendedName>
</protein>
<comment type="similarity">
    <text evidence="1">Belongs to the LOR family.</text>
</comment>
<dbReference type="InterPro" id="IPR025659">
    <property type="entry name" value="Tubby-like_C"/>
</dbReference>